<comment type="caution">
    <text evidence="1">The sequence shown here is derived from an EMBL/GenBank/DDBJ whole genome shotgun (WGS) entry which is preliminary data.</text>
</comment>
<reference evidence="1 2" key="1">
    <citation type="submission" date="2021-03" db="EMBL/GenBank/DDBJ databases">
        <title>The complete genome sequence of Acetobacter sacchari TBRC 11175.</title>
        <authorList>
            <person name="Charoenyingcharoen P."/>
            <person name="Yukphan P."/>
        </authorList>
    </citation>
    <scope>NUCLEOTIDE SEQUENCE [LARGE SCALE GENOMIC DNA]</scope>
    <source>
        <strain evidence="1 2">TBRC 11175</strain>
    </source>
</reference>
<feature type="non-terminal residue" evidence="1">
    <location>
        <position position="75"/>
    </location>
</feature>
<feature type="non-terminal residue" evidence="1">
    <location>
        <position position="1"/>
    </location>
</feature>
<keyword evidence="2" id="KW-1185">Reference proteome</keyword>
<dbReference type="EMBL" id="JAFVMF010000142">
    <property type="protein sequence ID" value="MBO1362162.1"/>
    <property type="molecule type" value="Genomic_DNA"/>
</dbReference>
<sequence>VYNVHTKEKIGERLMRGQGPNEMLMPEFIENDGLSVQILDMATSVAYTYDVEDFIKNPNPEPISKVKLEESINSG</sequence>
<evidence type="ECO:0000313" key="1">
    <source>
        <dbReference type="EMBL" id="MBO1362162.1"/>
    </source>
</evidence>
<dbReference type="Proteomes" id="UP000664771">
    <property type="component" value="Unassembled WGS sequence"/>
</dbReference>
<evidence type="ECO:0000313" key="2">
    <source>
        <dbReference type="Proteomes" id="UP000664771"/>
    </source>
</evidence>
<accession>A0ABS3M1T4</accession>
<name>A0ABS3M1T4_9PROT</name>
<proteinExistence type="predicted"/>
<protein>
    <submittedName>
        <fullName evidence="1">Uncharacterized protein</fullName>
    </submittedName>
</protein>
<gene>
    <name evidence="1" type="ORF">J2D73_20515</name>
</gene>
<organism evidence="1 2">
    <name type="scientific">Acetobacter sacchari</name>
    <dbReference type="NCBI Taxonomy" id="2661687"/>
    <lineage>
        <taxon>Bacteria</taxon>
        <taxon>Pseudomonadati</taxon>
        <taxon>Pseudomonadota</taxon>
        <taxon>Alphaproteobacteria</taxon>
        <taxon>Acetobacterales</taxon>
        <taxon>Acetobacteraceae</taxon>
        <taxon>Acetobacter</taxon>
    </lineage>
</organism>